<gene>
    <name evidence="2" type="ORF">ACOF00016_LOCUS8176</name>
</gene>
<keyword evidence="1" id="KW-0812">Transmembrane</keyword>
<keyword evidence="1" id="KW-0472">Membrane</keyword>
<accession>A0A7S3P7Q0</accession>
<proteinExistence type="predicted"/>
<evidence type="ECO:0000256" key="1">
    <source>
        <dbReference type="SAM" id="Phobius"/>
    </source>
</evidence>
<organism evidence="2">
    <name type="scientific">Amphora coffeiformis</name>
    <dbReference type="NCBI Taxonomy" id="265554"/>
    <lineage>
        <taxon>Eukaryota</taxon>
        <taxon>Sar</taxon>
        <taxon>Stramenopiles</taxon>
        <taxon>Ochrophyta</taxon>
        <taxon>Bacillariophyta</taxon>
        <taxon>Bacillariophyceae</taxon>
        <taxon>Bacillariophycidae</taxon>
        <taxon>Thalassiophysales</taxon>
        <taxon>Catenulaceae</taxon>
        <taxon>Amphora</taxon>
    </lineage>
</organism>
<feature type="transmembrane region" description="Helical" evidence="1">
    <location>
        <begin position="16"/>
        <end position="35"/>
    </location>
</feature>
<reference evidence="2" key="1">
    <citation type="submission" date="2021-01" db="EMBL/GenBank/DDBJ databases">
        <authorList>
            <person name="Corre E."/>
            <person name="Pelletier E."/>
            <person name="Niang G."/>
            <person name="Scheremetjew M."/>
            <person name="Finn R."/>
            <person name="Kale V."/>
            <person name="Holt S."/>
            <person name="Cochrane G."/>
            <person name="Meng A."/>
            <person name="Brown T."/>
            <person name="Cohen L."/>
        </authorList>
    </citation>
    <scope>NUCLEOTIDE SEQUENCE</scope>
    <source>
        <strain evidence="2">CCMP127</strain>
    </source>
</reference>
<evidence type="ECO:0000313" key="2">
    <source>
        <dbReference type="EMBL" id="CAE0410725.1"/>
    </source>
</evidence>
<keyword evidence="1" id="KW-1133">Transmembrane helix</keyword>
<protein>
    <submittedName>
        <fullName evidence="2">Uncharacterized protein</fullName>
    </submittedName>
</protein>
<dbReference type="EMBL" id="HBIM01009697">
    <property type="protein sequence ID" value="CAE0410725.1"/>
    <property type="molecule type" value="Transcribed_RNA"/>
</dbReference>
<sequence length="623" mass="69578">MFDKSMNETKITARSILQGAVVSSVVVGLATVALFRRSIRKRLEKIYSSTFFGKDSKDPFRLIRDPSLIHDESNRHISVIDLNPEFVQKYQGTYKMISLGTYLSTLRPSIVSDELPQWLEGELQAALGFGLLRALGPTIGTALLPGAGFLDTFTARIARLAVSFFTRKEDQPGMENSEDKLVDRSGMPLTLYNMAYLAELTYERSRMAAKKETGPTPWEVMCRGEVACEIPFGGTLANEESETNRHQPDMVPNPFYFEKDWHDTIHTMETKVAERTPYDPTSIELPSSVPIDDRLFPDLYMGYGDALSTHTQLEILQNRLLSVLLNRLSTNYLMQMKTKEFVIILNDGKQIRKPEELVKAIMEMGHHVEVAATSHITTFGMGLCVKEKDGSFTHCPLAAMIENGFSDVKDRKSYTALCHGGLNLDIKSGPLLKNVNIQHFISIDGLCAFASNNNVDVPWIKDVDCGPRLKGTDALPAIRLAAIQALIVSTVGSDFKLPNGGYGMNGVCNDTAAWLEQALFGSTHIYPITITGRFAIHMMRRARELESQFKANKDFAAEAKAARELLRALTCLPSDMTNLPSGALDQCRRQLHCMHPERPFQMMLRTESIIKNVQEEIDYACAT</sequence>
<dbReference type="AlphaFoldDB" id="A0A7S3P7Q0"/>
<name>A0A7S3P7Q0_9STRA</name>